<evidence type="ECO:0000256" key="1">
    <source>
        <dbReference type="ARBA" id="ARBA00004123"/>
    </source>
</evidence>
<dbReference type="CDD" id="cd00024">
    <property type="entry name" value="CD_CSD"/>
    <property type="match status" value="1"/>
</dbReference>
<keyword evidence="7" id="KW-1185">Reference proteome</keyword>
<dbReference type="Gene3D" id="3.40.50.410">
    <property type="entry name" value="von Willebrand factor, type A domain"/>
    <property type="match status" value="1"/>
</dbReference>
<feature type="compositionally biased region" description="Basic and acidic residues" evidence="3">
    <location>
        <begin position="366"/>
        <end position="390"/>
    </location>
</feature>
<dbReference type="InterPro" id="IPR036465">
    <property type="entry name" value="vWFA_dom_sf"/>
</dbReference>
<dbReference type="InterPro" id="IPR016197">
    <property type="entry name" value="Chromo-like_dom_sf"/>
</dbReference>
<evidence type="ECO:0000313" key="6">
    <source>
        <dbReference type="EMBL" id="CAJ0955039.1"/>
    </source>
</evidence>
<feature type="region of interest" description="Disordered" evidence="3">
    <location>
        <begin position="356"/>
        <end position="454"/>
    </location>
</feature>
<evidence type="ECO:0000256" key="2">
    <source>
        <dbReference type="ARBA" id="ARBA00022889"/>
    </source>
</evidence>
<dbReference type="Pfam" id="PF01391">
    <property type="entry name" value="Collagen"/>
    <property type="match status" value="1"/>
</dbReference>
<name>A0ABN9LZI6_9NEOB</name>
<dbReference type="SUPFAM" id="SSF54160">
    <property type="entry name" value="Chromo domain-like"/>
    <property type="match status" value="1"/>
</dbReference>
<sequence length="536" mass="56919">MVPSVDPHAPVLVEGELEYIVEKILDSRVSRRKLQYLVKWKGYAQEDNSWVFASDVHAPDLVRAFHMAHPGRPGSSGEGSVTPPQGGGTVVNSVAELPPVVTSGTSAGSLCELPLVEESGTAASEFPSSDCPVDIFFVLDTSESVALRVKPFKTLVTQVKKFTEKFIDKLTTRYYRCDRHLVWNAGALHYSDEVILISPLLSLAKDRDTLKARVDKVEYIGKGTHTDCAIKRGIEEVLIGGSHQRENKYLVVVTDGHPLEGYKEPCGGLEDAANEAKHLGIKVFSVAISPNHLEPRLSVIASDPNYRKNFTATSAAGLSDLEIENTIDSIIDTIKINGEHGCCSYECQGRPGDIGPVGYQGMKGDQGSKGDKGGRGAKGAKGEKGKRGNDGTDGQKGVDGEHGFPGCKGSPGFEGESGPPGPKGDPGSYGAKGDKGDPGQAGSPGKPGNAGNIGDKVLAATQAPSSIDIGDHHTSYPNCALFNAATRLSFASAALEKRSRTVGGRSVQIQNIIYKLCRKELGLDKIMETPGNINKS</sequence>
<dbReference type="Pfam" id="PF00385">
    <property type="entry name" value="Chromo"/>
    <property type="match status" value="1"/>
</dbReference>
<comment type="subcellular location">
    <subcellularLocation>
        <location evidence="1">Nucleus</location>
    </subcellularLocation>
</comment>
<reference evidence="6" key="1">
    <citation type="submission" date="2023-07" db="EMBL/GenBank/DDBJ databases">
        <authorList>
            <person name="Stuckert A."/>
        </authorList>
    </citation>
    <scope>NUCLEOTIDE SEQUENCE</scope>
</reference>
<feature type="domain" description="Chromo" evidence="4">
    <location>
        <begin position="19"/>
        <end position="77"/>
    </location>
</feature>
<dbReference type="Gene3D" id="2.40.50.40">
    <property type="match status" value="1"/>
</dbReference>
<accession>A0ABN9LZI6</accession>
<evidence type="ECO:0000259" key="5">
    <source>
        <dbReference type="PROSITE" id="PS50234"/>
    </source>
</evidence>
<gene>
    <name evidence="6" type="ORF">RIMI_LOCUS14983586</name>
</gene>
<dbReference type="InterPro" id="IPR000953">
    <property type="entry name" value="Chromo/chromo_shadow_dom"/>
</dbReference>
<dbReference type="SMART" id="SM00298">
    <property type="entry name" value="CHROMO"/>
    <property type="match status" value="1"/>
</dbReference>
<keyword evidence="2" id="KW-0130">Cell adhesion</keyword>
<evidence type="ECO:0000313" key="7">
    <source>
        <dbReference type="Proteomes" id="UP001176940"/>
    </source>
</evidence>
<dbReference type="PANTHER" id="PTHR24020:SF18">
    <property type="entry name" value="COLLAGEN ALPHA-1(VI) CHAIN"/>
    <property type="match status" value="1"/>
</dbReference>
<dbReference type="PROSITE" id="PS50013">
    <property type="entry name" value="CHROMO_2"/>
    <property type="match status" value="1"/>
</dbReference>
<dbReference type="InterPro" id="IPR002035">
    <property type="entry name" value="VWF_A"/>
</dbReference>
<feature type="domain" description="VWFA" evidence="5">
    <location>
        <begin position="134"/>
        <end position="327"/>
    </location>
</feature>
<dbReference type="PROSITE" id="PS50234">
    <property type="entry name" value="VWFA"/>
    <property type="match status" value="1"/>
</dbReference>
<dbReference type="SUPFAM" id="SSF53300">
    <property type="entry name" value="vWA-like"/>
    <property type="match status" value="1"/>
</dbReference>
<comment type="caution">
    <text evidence="6">The sequence shown here is derived from an EMBL/GenBank/DDBJ whole genome shotgun (WGS) entry which is preliminary data.</text>
</comment>
<organism evidence="6 7">
    <name type="scientific">Ranitomeya imitator</name>
    <name type="common">mimic poison frog</name>
    <dbReference type="NCBI Taxonomy" id="111125"/>
    <lineage>
        <taxon>Eukaryota</taxon>
        <taxon>Metazoa</taxon>
        <taxon>Chordata</taxon>
        <taxon>Craniata</taxon>
        <taxon>Vertebrata</taxon>
        <taxon>Euteleostomi</taxon>
        <taxon>Amphibia</taxon>
        <taxon>Batrachia</taxon>
        <taxon>Anura</taxon>
        <taxon>Neobatrachia</taxon>
        <taxon>Hyloidea</taxon>
        <taxon>Dendrobatidae</taxon>
        <taxon>Dendrobatinae</taxon>
        <taxon>Ranitomeya</taxon>
    </lineage>
</organism>
<dbReference type="InterPro" id="IPR050525">
    <property type="entry name" value="ECM_Assembly_Org"/>
</dbReference>
<dbReference type="EMBL" id="CAUEEQ010039607">
    <property type="protein sequence ID" value="CAJ0955039.1"/>
    <property type="molecule type" value="Genomic_DNA"/>
</dbReference>
<dbReference type="PANTHER" id="PTHR24020">
    <property type="entry name" value="COLLAGEN ALPHA"/>
    <property type="match status" value="1"/>
</dbReference>
<dbReference type="CDD" id="cd01480">
    <property type="entry name" value="vWA_collagen_alpha_1-VI-type"/>
    <property type="match status" value="1"/>
</dbReference>
<evidence type="ECO:0000256" key="3">
    <source>
        <dbReference type="SAM" id="MobiDB-lite"/>
    </source>
</evidence>
<dbReference type="Proteomes" id="UP001176940">
    <property type="component" value="Unassembled WGS sequence"/>
</dbReference>
<evidence type="ECO:0000259" key="4">
    <source>
        <dbReference type="PROSITE" id="PS50013"/>
    </source>
</evidence>
<dbReference type="Pfam" id="PF00092">
    <property type="entry name" value="VWA"/>
    <property type="match status" value="1"/>
</dbReference>
<protein>
    <submittedName>
        <fullName evidence="6">Uncharacterized protein</fullName>
    </submittedName>
</protein>
<proteinExistence type="predicted"/>
<dbReference type="InterPro" id="IPR023780">
    <property type="entry name" value="Chromo_domain"/>
</dbReference>
<dbReference type="SMART" id="SM00327">
    <property type="entry name" value="VWA"/>
    <property type="match status" value="1"/>
</dbReference>
<dbReference type="InterPro" id="IPR008160">
    <property type="entry name" value="Collagen"/>
</dbReference>